<dbReference type="EMBL" id="KR029608">
    <property type="protein sequence ID" value="AKH48694.1"/>
    <property type="molecule type" value="Genomic_DNA"/>
</dbReference>
<reference evidence="1" key="2">
    <citation type="submission" date="2015-03" db="EMBL/GenBank/DDBJ databases">
        <authorList>
            <person name="Chow C.-E.T."/>
            <person name="Winget D.M."/>
            <person name="White R.A.III."/>
            <person name="Hallam S.J."/>
            <person name="Suttle C.A."/>
        </authorList>
    </citation>
    <scope>NUCLEOTIDE SEQUENCE</scope>
    <source>
        <strain evidence="1">Oxic3_2</strain>
    </source>
</reference>
<proteinExistence type="predicted"/>
<accession>A0A0F7L801</accession>
<reference evidence="1" key="1">
    <citation type="journal article" date="2015" name="Front. Microbiol.">
        <title>Combining genomic sequencing methods to explore viral diversity and reveal potential virus-host interactions.</title>
        <authorList>
            <person name="Chow C.E."/>
            <person name="Winget D.M."/>
            <person name="White R.A.III."/>
            <person name="Hallam S.J."/>
            <person name="Suttle C.A."/>
        </authorList>
    </citation>
    <scope>NUCLEOTIDE SEQUENCE</scope>
    <source>
        <strain evidence="1">Oxic3_2</strain>
    </source>
</reference>
<protein>
    <submittedName>
        <fullName evidence="1">Uncharacterized protein</fullName>
    </submittedName>
</protein>
<organism evidence="1">
    <name type="scientific">uncultured marine virus</name>
    <dbReference type="NCBI Taxonomy" id="186617"/>
    <lineage>
        <taxon>Viruses</taxon>
        <taxon>environmental samples</taxon>
    </lineage>
</organism>
<evidence type="ECO:0000313" key="1">
    <source>
        <dbReference type="EMBL" id="AKH48694.1"/>
    </source>
</evidence>
<name>A0A0F7L801_9VIRU</name>
<sequence>MSKNMKSRSIVGVVPPIALKPVLDTELPFINNLGTPEPRLDTSNVAIKCIQVFPRTVPVFVLKEATSADVAAFSNCIVTSSRNLIK</sequence>